<dbReference type="Pfam" id="PF19289">
    <property type="entry name" value="PmbA_TldD_3rd"/>
    <property type="match status" value="1"/>
</dbReference>
<dbReference type="AlphaFoldDB" id="A0A1M6VJC5"/>
<dbReference type="SUPFAM" id="SSF111283">
    <property type="entry name" value="Putative modulator of DNA gyrase, PmbA/TldD"/>
    <property type="match status" value="1"/>
</dbReference>
<accession>A0A1M6VJC5</accession>
<dbReference type="EMBL" id="FRAP01000012">
    <property type="protein sequence ID" value="SHK81612.1"/>
    <property type="molecule type" value="Genomic_DNA"/>
</dbReference>
<protein>
    <submittedName>
        <fullName evidence="3">Predicted Zn-dependent protease or its inactivated homolog</fullName>
    </submittedName>
</protein>
<dbReference type="InterPro" id="IPR045569">
    <property type="entry name" value="Metalloprtase-TldD/E_C"/>
</dbReference>
<sequence length="479" mass="51029">MIGVGGPRAFRAERGEDTVSVMRPQEIVERTLAAAAKLAGCVVLVRESSEANLRWANSTMTTNGLATSASVTVVALVDVEGGTAAGTVSTSAAITDPAQLQELVAAAEQAARGAGPAEDAMPLVEPECDDPTWDEPGAATTIGVFEKLAAGLPDAFAGPHRHYGFATHELMTVWLGTSAGVRRRWVQPTGSIELNVKKADLSSSAWTGASTADFSDVDVTALAADAARRLEWGARKVQLPAGRYETLLPPSSVADLMVYLAWSMGGRSAQEGHSALAGPNGPRVGERLTELPLTLYSDPAAPGMEYEPFLTVGRSGEGVSVFDNGCPTRRVDWISGGTIAALQYSRAEAAKFGTEFTPGGENLLFVGGSSASIEDMVARTERGLLLTCLWYIRPVDPTTLLLTGLTRDGVYLVENGEVTAEVEHNFRFNYSPLDVLRRTTEVGATQRTLPREWKDWFTRAAMPPVRVPEFNMSSVSLGR</sequence>
<dbReference type="InterPro" id="IPR045570">
    <property type="entry name" value="Metalloprtase-TldD/E_cen_dom"/>
</dbReference>
<evidence type="ECO:0000313" key="3">
    <source>
        <dbReference type="EMBL" id="SHK81612.1"/>
    </source>
</evidence>
<keyword evidence="3" id="KW-0645">Protease</keyword>
<dbReference type="PANTHER" id="PTHR43666">
    <property type="entry name" value="TLDD PROTEIN"/>
    <property type="match status" value="1"/>
</dbReference>
<dbReference type="Proteomes" id="UP000184363">
    <property type="component" value="Unassembled WGS sequence"/>
</dbReference>
<organism evidence="3 4">
    <name type="scientific">Pseudonocardia thermophila</name>
    <dbReference type="NCBI Taxonomy" id="1848"/>
    <lineage>
        <taxon>Bacteria</taxon>
        <taxon>Bacillati</taxon>
        <taxon>Actinomycetota</taxon>
        <taxon>Actinomycetes</taxon>
        <taxon>Pseudonocardiales</taxon>
        <taxon>Pseudonocardiaceae</taxon>
        <taxon>Pseudonocardia</taxon>
    </lineage>
</organism>
<gene>
    <name evidence="3" type="ORF">SAMN05443637_112165</name>
</gene>
<keyword evidence="4" id="KW-1185">Reference proteome</keyword>
<feature type="domain" description="Metalloprotease TldD/E central" evidence="2">
    <location>
        <begin position="166"/>
        <end position="232"/>
    </location>
</feature>
<dbReference type="InterPro" id="IPR035068">
    <property type="entry name" value="TldD/PmbA_N"/>
</dbReference>
<feature type="domain" description="Metalloprotease TldD/E C-terminal" evidence="1">
    <location>
        <begin position="242"/>
        <end position="473"/>
    </location>
</feature>
<evidence type="ECO:0000259" key="1">
    <source>
        <dbReference type="Pfam" id="PF19289"/>
    </source>
</evidence>
<dbReference type="GO" id="GO:0006508">
    <property type="term" value="P:proteolysis"/>
    <property type="evidence" value="ECO:0007669"/>
    <property type="project" value="UniProtKB-KW"/>
</dbReference>
<name>A0A1M6VJC5_PSETH</name>
<proteinExistence type="predicted"/>
<dbReference type="InterPro" id="IPR036059">
    <property type="entry name" value="TldD/PmbA_sf"/>
</dbReference>
<dbReference type="Pfam" id="PF19290">
    <property type="entry name" value="PmbA_TldD_2nd"/>
    <property type="match status" value="1"/>
</dbReference>
<reference evidence="3 4" key="1">
    <citation type="submission" date="2016-11" db="EMBL/GenBank/DDBJ databases">
        <authorList>
            <person name="Jaros S."/>
            <person name="Januszkiewicz K."/>
            <person name="Wedrychowicz H."/>
        </authorList>
    </citation>
    <scope>NUCLEOTIDE SEQUENCE [LARGE SCALE GENOMIC DNA]</scope>
    <source>
        <strain evidence="3 4">DSM 43832</strain>
    </source>
</reference>
<dbReference type="PANTHER" id="PTHR43666:SF1">
    <property type="entry name" value="CONSERVED PROTEIN"/>
    <property type="match status" value="1"/>
</dbReference>
<evidence type="ECO:0000313" key="4">
    <source>
        <dbReference type="Proteomes" id="UP000184363"/>
    </source>
</evidence>
<dbReference type="STRING" id="1848.SAMN05443637_112165"/>
<dbReference type="Gene3D" id="3.30.2290.10">
    <property type="entry name" value="PmbA/TldD superfamily"/>
    <property type="match status" value="1"/>
</dbReference>
<dbReference type="GO" id="GO:0008237">
    <property type="term" value="F:metallopeptidase activity"/>
    <property type="evidence" value="ECO:0007669"/>
    <property type="project" value="InterPro"/>
</dbReference>
<keyword evidence="3" id="KW-0378">Hydrolase</keyword>
<evidence type="ECO:0000259" key="2">
    <source>
        <dbReference type="Pfam" id="PF19290"/>
    </source>
</evidence>